<accession>A0A1L3SQJ2</accession>
<dbReference type="STRING" id="1670800.BSQ44_09450"/>
<protein>
    <submittedName>
        <fullName evidence="2">Ornithine cyclodeaminase</fullName>
    </submittedName>
</protein>
<dbReference type="Pfam" id="PF02423">
    <property type="entry name" value="OCD_Mu_crystall"/>
    <property type="match status" value="1"/>
</dbReference>
<dbReference type="RefSeq" id="WP_072603375.1">
    <property type="nucleotide sequence ID" value="NZ_CP018171.1"/>
</dbReference>
<dbReference type="AlphaFoldDB" id="A0A1L3SQJ2"/>
<comment type="similarity">
    <text evidence="1">Belongs to the ornithine cyclodeaminase/mu-crystallin family.</text>
</comment>
<evidence type="ECO:0000256" key="1">
    <source>
        <dbReference type="ARBA" id="ARBA00008903"/>
    </source>
</evidence>
<dbReference type="InterPro" id="IPR003462">
    <property type="entry name" value="ODC_Mu_crystall"/>
</dbReference>
<dbReference type="InterPro" id="IPR036291">
    <property type="entry name" value="NAD(P)-bd_dom_sf"/>
</dbReference>
<dbReference type="GO" id="GO:0005737">
    <property type="term" value="C:cytoplasm"/>
    <property type="evidence" value="ECO:0007669"/>
    <property type="project" value="TreeGrafter"/>
</dbReference>
<dbReference type="Proteomes" id="UP000182840">
    <property type="component" value="Chromosome"/>
</dbReference>
<dbReference type="GO" id="GO:0019752">
    <property type="term" value="P:carboxylic acid metabolic process"/>
    <property type="evidence" value="ECO:0007669"/>
    <property type="project" value="UniProtKB-ARBA"/>
</dbReference>
<dbReference type="InterPro" id="IPR023401">
    <property type="entry name" value="ODC_N"/>
</dbReference>
<dbReference type="EMBL" id="CP018171">
    <property type="protein sequence ID" value="APH71572.1"/>
    <property type="molecule type" value="Genomic_DNA"/>
</dbReference>
<dbReference type="OrthoDB" id="9801817at2"/>
<evidence type="ECO:0000313" key="3">
    <source>
        <dbReference type="Proteomes" id="UP000182840"/>
    </source>
</evidence>
<proteinExistence type="inferred from homology"/>
<name>A0A1L3SQJ2_9HYPH</name>
<dbReference type="Gene3D" id="3.30.1780.10">
    <property type="entry name" value="ornithine cyclodeaminase, domain 1"/>
    <property type="match status" value="1"/>
</dbReference>
<dbReference type="PANTHER" id="PTHR13812:SF19">
    <property type="entry name" value="KETIMINE REDUCTASE MU-CRYSTALLIN"/>
    <property type="match status" value="1"/>
</dbReference>
<reference evidence="3" key="1">
    <citation type="submission" date="2016-11" db="EMBL/GenBank/DDBJ databases">
        <title>Mesorhizobium oceanicum sp. nov., isolated from deep seawater in South China Sea.</title>
        <authorList>
            <person name="Fu G.-Y."/>
        </authorList>
    </citation>
    <scope>NUCLEOTIDE SEQUENCE [LARGE SCALE GENOMIC DNA]</scope>
    <source>
        <strain evidence="3">B7</strain>
    </source>
</reference>
<evidence type="ECO:0000313" key="2">
    <source>
        <dbReference type="EMBL" id="APH71572.1"/>
    </source>
</evidence>
<dbReference type="SUPFAM" id="SSF51735">
    <property type="entry name" value="NAD(P)-binding Rossmann-fold domains"/>
    <property type="match status" value="1"/>
</dbReference>
<dbReference type="KEGG" id="meso:BSQ44_09450"/>
<keyword evidence="3" id="KW-1185">Reference proteome</keyword>
<dbReference type="Gene3D" id="3.40.50.720">
    <property type="entry name" value="NAD(P)-binding Rossmann-like Domain"/>
    <property type="match status" value="1"/>
</dbReference>
<sequence length="330" mass="34478">MIVLSDADVAALLPMRDAIEVVAGAMKEVSAGNANLPLRSIVDVGRPNMMGVMPGAFMPGSEATAPCYGIKLVSLFPGNPDAGYSSHQGAIVLFESQHGSAIAMMNAGLLTAIRTAAASAVATRALAREDAGVLAIIGAGEQAEHHLEAMVAVRPVREVRIVGRRREKAERFAAHAREMHPALKIDVLDDVRAAVDGADLVCTVTSSAEPLLSGDWIAPGTHLNVVGASIPSKREIDEEMVARAALYVDYRPSTFAQAGEVIGAIESGRIGKDHVRAEIGEVLGGSKPGRAGPEEITLYRSLGIAAQDLACAMHCLTRARAEGRGVEAPL</sequence>
<dbReference type="FunFam" id="3.40.50.720:FF:000311">
    <property type="entry name" value="Ornithine cyclodeaminase"/>
    <property type="match status" value="1"/>
</dbReference>
<dbReference type="GO" id="GO:0016491">
    <property type="term" value="F:oxidoreductase activity"/>
    <property type="evidence" value="ECO:0007669"/>
    <property type="project" value="UniProtKB-ARBA"/>
</dbReference>
<dbReference type="PIRSF" id="PIRSF001439">
    <property type="entry name" value="CryM"/>
    <property type="match status" value="1"/>
</dbReference>
<organism evidence="2 3">
    <name type="scientific">Aquibium oceanicum</name>
    <dbReference type="NCBI Taxonomy" id="1670800"/>
    <lineage>
        <taxon>Bacteria</taxon>
        <taxon>Pseudomonadati</taxon>
        <taxon>Pseudomonadota</taxon>
        <taxon>Alphaproteobacteria</taxon>
        <taxon>Hyphomicrobiales</taxon>
        <taxon>Phyllobacteriaceae</taxon>
        <taxon>Aquibium</taxon>
    </lineage>
</organism>
<gene>
    <name evidence="2" type="ORF">BSQ44_09450</name>
</gene>
<dbReference type="PANTHER" id="PTHR13812">
    <property type="entry name" value="KETIMINE REDUCTASE MU-CRYSTALLIN"/>
    <property type="match status" value="1"/>
</dbReference>